<accession>A0A2T0U8W3</accession>
<keyword evidence="5" id="KW-0175">Coiled coil</keyword>
<evidence type="ECO:0000313" key="9">
    <source>
        <dbReference type="Proteomes" id="UP000238034"/>
    </source>
</evidence>
<sequence>MRFHVYLFIMKKSLFTVLALSPLMLFAQDTPYKIRGKVGSFNSPAKVYLIYQNGAASVTDSAVVSNGNFSFQGAISEPSSGVMIMDPKGVGLDSLKSTSQPDVLMIYVDKGEYAIEGKDSLSTASIKGSKANTENKILNGRLKDLSAQFRALDAEYQAASAEQKGSQEFVGGLQGRLEKLQVRQKEILTQFVKENPESYVSVNSILSIAGRDPQFGEIDPLVKSLSPALQKASALQPLLMGMEASKKTSVGAMAMDFTQNDPNGKPVKLSDFKGKYVLLDFWASWCGPCRDENPNVVQAYNKFKDKNFTVLGVSLDRQNQRDAWLKAVKDDGLTWTQVSDLKFWNNEVARMYNIRSIPQNYLIDPSGKIVAVNLRGAALEQKLAEIL</sequence>
<comment type="subcellular location">
    <subcellularLocation>
        <location evidence="1">Cell envelope</location>
    </subcellularLocation>
</comment>
<evidence type="ECO:0000256" key="2">
    <source>
        <dbReference type="ARBA" id="ARBA00022748"/>
    </source>
</evidence>
<name>A0A2T0U8W3_9SPHI</name>
<protein>
    <submittedName>
        <fullName evidence="8">Peroxiredoxin</fullName>
    </submittedName>
</protein>
<evidence type="ECO:0000256" key="1">
    <source>
        <dbReference type="ARBA" id="ARBA00004196"/>
    </source>
</evidence>
<organism evidence="8 9">
    <name type="scientific">Arcticibacter pallidicorallinus</name>
    <dbReference type="NCBI Taxonomy" id="1259464"/>
    <lineage>
        <taxon>Bacteria</taxon>
        <taxon>Pseudomonadati</taxon>
        <taxon>Bacteroidota</taxon>
        <taxon>Sphingobacteriia</taxon>
        <taxon>Sphingobacteriales</taxon>
        <taxon>Sphingobacteriaceae</taxon>
        <taxon>Arcticibacter</taxon>
    </lineage>
</organism>
<dbReference type="PANTHER" id="PTHR42852:SF6">
    <property type="entry name" value="THIOL:DISULFIDE INTERCHANGE PROTEIN DSBE"/>
    <property type="match status" value="1"/>
</dbReference>
<dbReference type="InterPro" id="IPR036249">
    <property type="entry name" value="Thioredoxin-like_sf"/>
</dbReference>
<gene>
    <name evidence="8" type="ORF">B0I27_10264</name>
</gene>
<keyword evidence="6" id="KW-0732">Signal</keyword>
<evidence type="ECO:0000256" key="6">
    <source>
        <dbReference type="SAM" id="SignalP"/>
    </source>
</evidence>
<dbReference type="Pfam" id="PF00578">
    <property type="entry name" value="AhpC-TSA"/>
    <property type="match status" value="1"/>
</dbReference>
<dbReference type="InterPro" id="IPR013766">
    <property type="entry name" value="Thioredoxin_domain"/>
</dbReference>
<dbReference type="PANTHER" id="PTHR42852">
    <property type="entry name" value="THIOL:DISULFIDE INTERCHANGE PROTEIN DSBE"/>
    <property type="match status" value="1"/>
</dbReference>
<evidence type="ECO:0000256" key="5">
    <source>
        <dbReference type="SAM" id="Coils"/>
    </source>
</evidence>
<feature type="signal peptide" evidence="6">
    <location>
        <begin position="1"/>
        <end position="27"/>
    </location>
</feature>
<feature type="coiled-coil region" evidence="5">
    <location>
        <begin position="135"/>
        <end position="162"/>
    </location>
</feature>
<dbReference type="AlphaFoldDB" id="A0A2T0U8W3"/>
<evidence type="ECO:0000256" key="3">
    <source>
        <dbReference type="ARBA" id="ARBA00023157"/>
    </source>
</evidence>
<dbReference type="Pfam" id="PF14289">
    <property type="entry name" value="DUF4369"/>
    <property type="match status" value="1"/>
</dbReference>
<feature type="chain" id="PRO_5015411273" evidence="6">
    <location>
        <begin position="28"/>
        <end position="387"/>
    </location>
</feature>
<dbReference type="Gene3D" id="3.40.30.10">
    <property type="entry name" value="Glutaredoxin"/>
    <property type="match status" value="1"/>
</dbReference>
<keyword evidence="4" id="KW-0676">Redox-active center</keyword>
<evidence type="ECO:0000256" key="4">
    <source>
        <dbReference type="ARBA" id="ARBA00023284"/>
    </source>
</evidence>
<dbReference type="PROSITE" id="PS51352">
    <property type="entry name" value="THIOREDOXIN_2"/>
    <property type="match status" value="1"/>
</dbReference>
<evidence type="ECO:0000313" key="8">
    <source>
        <dbReference type="EMBL" id="PRY54298.1"/>
    </source>
</evidence>
<dbReference type="InterPro" id="IPR050553">
    <property type="entry name" value="Thioredoxin_ResA/DsbE_sf"/>
</dbReference>
<dbReference type="GO" id="GO:0016491">
    <property type="term" value="F:oxidoreductase activity"/>
    <property type="evidence" value="ECO:0007669"/>
    <property type="project" value="InterPro"/>
</dbReference>
<keyword evidence="2" id="KW-0201">Cytochrome c-type biogenesis</keyword>
<dbReference type="GO" id="GO:0017004">
    <property type="term" value="P:cytochrome complex assembly"/>
    <property type="evidence" value="ECO:0007669"/>
    <property type="project" value="UniProtKB-KW"/>
</dbReference>
<dbReference type="CDD" id="cd02966">
    <property type="entry name" value="TlpA_like_family"/>
    <property type="match status" value="1"/>
</dbReference>
<feature type="domain" description="Thioredoxin" evidence="7">
    <location>
        <begin position="248"/>
        <end position="387"/>
    </location>
</feature>
<dbReference type="InterPro" id="IPR000866">
    <property type="entry name" value="AhpC/TSA"/>
</dbReference>
<dbReference type="EMBL" id="PVTH01000002">
    <property type="protein sequence ID" value="PRY54298.1"/>
    <property type="molecule type" value="Genomic_DNA"/>
</dbReference>
<dbReference type="InterPro" id="IPR017937">
    <property type="entry name" value="Thioredoxin_CS"/>
</dbReference>
<evidence type="ECO:0000259" key="7">
    <source>
        <dbReference type="PROSITE" id="PS51352"/>
    </source>
</evidence>
<keyword evidence="3" id="KW-1015">Disulfide bond</keyword>
<reference evidence="8 9" key="1">
    <citation type="submission" date="2018-03" db="EMBL/GenBank/DDBJ databases">
        <title>Genomic Encyclopedia of Type Strains, Phase III (KMG-III): the genomes of soil and plant-associated and newly described type strains.</title>
        <authorList>
            <person name="Whitman W."/>
        </authorList>
    </citation>
    <scope>NUCLEOTIDE SEQUENCE [LARGE SCALE GENOMIC DNA]</scope>
    <source>
        <strain evidence="8 9">CGMCC 1.9313</strain>
    </source>
</reference>
<dbReference type="InterPro" id="IPR025380">
    <property type="entry name" value="DUF4369"/>
</dbReference>
<comment type="caution">
    <text evidence="8">The sequence shown here is derived from an EMBL/GenBank/DDBJ whole genome shotgun (WGS) entry which is preliminary data.</text>
</comment>
<proteinExistence type="predicted"/>
<keyword evidence="9" id="KW-1185">Reference proteome</keyword>
<dbReference type="PROSITE" id="PS00194">
    <property type="entry name" value="THIOREDOXIN_1"/>
    <property type="match status" value="1"/>
</dbReference>
<dbReference type="Proteomes" id="UP000238034">
    <property type="component" value="Unassembled WGS sequence"/>
</dbReference>
<dbReference type="GO" id="GO:0030313">
    <property type="term" value="C:cell envelope"/>
    <property type="evidence" value="ECO:0007669"/>
    <property type="project" value="UniProtKB-SubCell"/>
</dbReference>
<dbReference type="GO" id="GO:0016209">
    <property type="term" value="F:antioxidant activity"/>
    <property type="evidence" value="ECO:0007669"/>
    <property type="project" value="InterPro"/>
</dbReference>
<dbReference type="SUPFAM" id="SSF52833">
    <property type="entry name" value="Thioredoxin-like"/>
    <property type="match status" value="1"/>
</dbReference>